<evidence type="ECO:0000313" key="1">
    <source>
        <dbReference type="EMBL" id="ABK16789.1"/>
    </source>
</evidence>
<dbReference type="eggNOG" id="COG5009">
    <property type="taxonomic scope" value="Bacteria"/>
</dbReference>
<accession>A0LH87</accession>
<organism evidence="1 2">
    <name type="scientific">Syntrophobacter fumaroxidans (strain DSM 10017 / MPOB)</name>
    <dbReference type="NCBI Taxonomy" id="335543"/>
    <lineage>
        <taxon>Bacteria</taxon>
        <taxon>Pseudomonadati</taxon>
        <taxon>Thermodesulfobacteriota</taxon>
        <taxon>Syntrophobacteria</taxon>
        <taxon>Syntrophobacterales</taxon>
        <taxon>Syntrophobacteraceae</taxon>
        <taxon>Syntrophobacter</taxon>
    </lineage>
</organism>
<dbReference type="SUPFAM" id="SSF56601">
    <property type="entry name" value="beta-lactamase/transpeptidase-like"/>
    <property type="match status" value="1"/>
</dbReference>
<proteinExistence type="predicted"/>
<gene>
    <name evidence="1" type="ordered locus">Sfum_1096</name>
</gene>
<dbReference type="Proteomes" id="UP000001784">
    <property type="component" value="Chromosome"/>
</dbReference>
<dbReference type="InParanoid" id="A0LH87"/>
<dbReference type="OrthoDB" id="5479493at2"/>
<reference evidence="1 2" key="1">
    <citation type="submission" date="2006-10" db="EMBL/GenBank/DDBJ databases">
        <title>Complete sequence of Syntrophobacter fumaroxidans MPOB.</title>
        <authorList>
            <consortium name="US DOE Joint Genome Institute"/>
            <person name="Copeland A."/>
            <person name="Lucas S."/>
            <person name="Lapidus A."/>
            <person name="Barry K."/>
            <person name="Detter J.C."/>
            <person name="Glavina del Rio T."/>
            <person name="Hammon N."/>
            <person name="Israni S."/>
            <person name="Pitluck S."/>
            <person name="Goltsman E.G."/>
            <person name="Martinez M."/>
            <person name="Schmutz J."/>
            <person name="Larimer F."/>
            <person name="Land M."/>
            <person name="Hauser L."/>
            <person name="Kyrpides N."/>
            <person name="Kim E."/>
            <person name="Boone D.R."/>
            <person name="Brockman F."/>
            <person name="Culley D."/>
            <person name="Ferry J."/>
            <person name="Gunsalus R."/>
            <person name="McInerney M.J."/>
            <person name="Morrison M."/>
            <person name="Plugge C."/>
            <person name="Rohlin L."/>
            <person name="Scholten J."/>
            <person name="Sieber J."/>
            <person name="Stams A.J.M."/>
            <person name="Worm P."/>
            <person name="Henstra A.M."/>
            <person name="Richardson P."/>
        </authorList>
    </citation>
    <scope>NUCLEOTIDE SEQUENCE [LARGE SCALE GENOMIC DNA]</scope>
    <source>
        <strain evidence="2">DSM 10017 / MPOB</strain>
    </source>
</reference>
<dbReference type="EMBL" id="CP000478">
    <property type="protein sequence ID" value="ABK16789.1"/>
    <property type="molecule type" value="Genomic_DNA"/>
</dbReference>
<dbReference type="STRING" id="335543.Sfum_1096"/>
<dbReference type="AlphaFoldDB" id="A0LH87"/>
<keyword evidence="2" id="KW-1185">Reference proteome</keyword>
<dbReference type="HOGENOM" id="CLU_372917_0_0_7"/>
<dbReference type="InterPro" id="IPR012338">
    <property type="entry name" value="Beta-lactam/transpept-like"/>
</dbReference>
<sequence length="713" mass="77015">MFGSAGGFRRRAVVLEVGAALLFFGSLVHNAELAREGTTALRQLEARGYTVPTGADPARVYPAATAGSFDSAHAGGWRPGIISLREDPAGSAGPEVYLRHELMHEACFRTCSGRLPLWAEEAAAIAFSGEASAPPQAVPLAAGDLDHLRNRIRLGADMDARSYRTLARLVAAHGWPESPCAVSEEIRRLATPPPAVAETGFSYILVSLLSGRTIESGGDMKSRYPPGSLLKIPYAAALRNAPNGPLGEELAASDTKGLLERWGELDPVAWRFLVSSSCNTVLARDITPEEFASGDEGFRRQYLGERDPDGGFPLEADLGELARLVRASLLMKPSRFAGLSMNGRAEKTTLFAEPEQDRRILAKLRAMSKTGTAADSRGNPLVGHLAVAWPAPDPTLLAVFRGPGLKGASTLQRASRLLEEWSARYPTEYSRVRVRLLAGVPRASWEVFDECPSFERPGRSGGTERVSACGRFRIVSNVPGSRPERLIRGIVESSADGRQVVLETDPETYADATLAAEAAHLEGEAARALRAVIVWNGTRGGRRHEDSSSVCDTTHCMVFRGMAPKESPRRAVRTDPRLLTRLDELAARAGLNWLPFSKGGDEKWEKSIPAVELSGLASEPAILDIRRERTRGGAVLVHLVYPAEEETVPCEVFRNRLKLPSCPDAILHDATRNAWHFTGIGRGHGRGLSVERAGALAKSGRSAEAILRDAYGQ</sequence>
<protein>
    <submittedName>
        <fullName evidence="1">Uncharacterized protein</fullName>
    </submittedName>
</protein>
<dbReference type="RefSeq" id="WP_011697960.1">
    <property type="nucleotide sequence ID" value="NC_008554.1"/>
</dbReference>
<evidence type="ECO:0000313" key="2">
    <source>
        <dbReference type="Proteomes" id="UP000001784"/>
    </source>
</evidence>
<name>A0LH87_SYNFM</name>
<dbReference type="KEGG" id="sfu:Sfum_1096"/>